<evidence type="ECO:0000313" key="5">
    <source>
        <dbReference type="EMBL" id="WOK93111.1"/>
    </source>
</evidence>
<feature type="region of interest" description="Disordered" evidence="4">
    <location>
        <begin position="20"/>
        <end position="40"/>
    </location>
</feature>
<evidence type="ECO:0000313" key="6">
    <source>
        <dbReference type="Proteomes" id="UP001327560"/>
    </source>
</evidence>
<dbReference type="PANTHER" id="PTHR47447">
    <property type="entry name" value="OS03G0856100 PROTEIN"/>
    <property type="match status" value="1"/>
</dbReference>
<feature type="repeat" description="PPR" evidence="3">
    <location>
        <begin position="463"/>
        <end position="497"/>
    </location>
</feature>
<dbReference type="Gene3D" id="1.25.40.10">
    <property type="entry name" value="Tetratricopeptide repeat domain"/>
    <property type="match status" value="3"/>
</dbReference>
<evidence type="ECO:0000256" key="3">
    <source>
        <dbReference type="PROSITE-ProRule" id="PRU00708"/>
    </source>
</evidence>
<comment type="similarity">
    <text evidence="1">Belongs to the PPR family. P subfamily.</text>
</comment>
<name>A0AAQ3JNJ6_9LILI</name>
<accession>A0AAQ3JNJ6</accession>
<organism evidence="5 6">
    <name type="scientific">Canna indica</name>
    <name type="common">Indian-shot</name>
    <dbReference type="NCBI Taxonomy" id="4628"/>
    <lineage>
        <taxon>Eukaryota</taxon>
        <taxon>Viridiplantae</taxon>
        <taxon>Streptophyta</taxon>
        <taxon>Embryophyta</taxon>
        <taxon>Tracheophyta</taxon>
        <taxon>Spermatophyta</taxon>
        <taxon>Magnoliopsida</taxon>
        <taxon>Liliopsida</taxon>
        <taxon>Zingiberales</taxon>
        <taxon>Cannaceae</taxon>
        <taxon>Canna</taxon>
    </lineage>
</organism>
<dbReference type="NCBIfam" id="TIGR00756">
    <property type="entry name" value="PPR"/>
    <property type="match status" value="6"/>
</dbReference>
<dbReference type="InterPro" id="IPR011990">
    <property type="entry name" value="TPR-like_helical_dom_sf"/>
</dbReference>
<dbReference type="Pfam" id="PF13041">
    <property type="entry name" value="PPR_2"/>
    <property type="match status" value="3"/>
</dbReference>
<keyword evidence="6" id="KW-1185">Reference proteome</keyword>
<feature type="repeat" description="PPR" evidence="3">
    <location>
        <begin position="175"/>
        <end position="209"/>
    </location>
</feature>
<dbReference type="AlphaFoldDB" id="A0AAQ3JNJ6"/>
<feature type="repeat" description="PPR" evidence="3">
    <location>
        <begin position="245"/>
        <end position="279"/>
    </location>
</feature>
<evidence type="ECO:0000256" key="1">
    <source>
        <dbReference type="ARBA" id="ARBA00007626"/>
    </source>
</evidence>
<feature type="repeat" description="PPR" evidence="3">
    <location>
        <begin position="140"/>
        <end position="174"/>
    </location>
</feature>
<gene>
    <name evidence="5" type="ORF">Cni_G01804</name>
</gene>
<reference evidence="5 6" key="1">
    <citation type="submission" date="2023-10" db="EMBL/GenBank/DDBJ databases">
        <title>Chromosome-scale genome assembly provides insights into flower coloration mechanisms of Canna indica.</title>
        <authorList>
            <person name="Li C."/>
        </authorList>
    </citation>
    <scope>NUCLEOTIDE SEQUENCE [LARGE SCALE GENOMIC DNA]</scope>
    <source>
        <tissue evidence="5">Flower</tissue>
    </source>
</reference>
<evidence type="ECO:0000256" key="2">
    <source>
        <dbReference type="ARBA" id="ARBA00022737"/>
    </source>
</evidence>
<feature type="repeat" description="PPR" evidence="3">
    <location>
        <begin position="210"/>
        <end position="244"/>
    </location>
</feature>
<dbReference type="Pfam" id="PF13812">
    <property type="entry name" value="PPR_3"/>
    <property type="match status" value="1"/>
</dbReference>
<dbReference type="SUPFAM" id="SSF48452">
    <property type="entry name" value="TPR-like"/>
    <property type="match status" value="1"/>
</dbReference>
<feature type="repeat" description="PPR" evidence="3">
    <location>
        <begin position="105"/>
        <end position="139"/>
    </location>
</feature>
<keyword evidence="2" id="KW-0677">Repeat</keyword>
<dbReference type="Proteomes" id="UP001327560">
    <property type="component" value="Chromosome 1"/>
</dbReference>
<protein>
    <submittedName>
        <fullName evidence="5">Pentatricopeptide repeat-containing protein</fullName>
    </submittedName>
</protein>
<sequence>MSPPALRFRALSTLISRRPKKRLPFPSNKPLQPKPPPPEYMRTNIHKITTILRYSPWDTATAELRELPIRWDSFTVNRVLKTHPPMEKAWLFFHWAARLPGFKHDQFTYTTMLDIFGEAGRIPSMWRVFREMEDKGVTADAATYTSVMHWLSKAGDLEGAERAWEEMRARGYRPTLVSYTAFMKILFDHGKPKEAASVYREMLDIGLSPNCHTYTVLMEHLAGAGKFKAALEIMNEMQEAGVEPDKAACNILIKKCSKAGETSAMRQILQYMKDHSIVLRHSVFKEALEAFKLKNENDHLLREVNPHISCESFEDELYFQTTSDASSFIDRGIIINLLATQNLIAVEHILNGMVSKHIELDTKLISTIVQVSCAYYRPSCALMVFHYCLQVRKQLDRSTYICLLGFFIRDSSFKIVMEIVHEMIKAEICFGTYLVYLLIYRLSCAGLYTYAENIFYSLPMDQNIVTCTALMDSFFRAGEIDKVYELYSKLKTQDVPISAGTYEVLILGLERAGRVGDAEVCKKERKKYLENRDSKERISLNEILCNYLFNGASS</sequence>
<evidence type="ECO:0000256" key="4">
    <source>
        <dbReference type="SAM" id="MobiDB-lite"/>
    </source>
</evidence>
<dbReference type="EMBL" id="CP136890">
    <property type="protein sequence ID" value="WOK93111.1"/>
    <property type="molecule type" value="Genomic_DNA"/>
</dbReference>
<dbReference type="PROSITE" id="PS51375">
    <property type="entry name" value="PPR"/>
    <property type="match status" value="6"/>
</dbReference>
<dbReference type="PANTHER" id="PTHR47447:SF27">
    <property type="entry name" value="PENTACOTRIPEPTIDE-REPEAT REGION OF PRORP DOMAIN-CONTAINING PROTEIN"/>
    <property type="match status" value="1"/>
</dbReference>
<dbReference type="InterPro" id="IPR002885">
    <property type="entry name" value="PPR_rpt"/>
</dbReference>
<proteinExistence type="inferred from homology"/>